<dbReference type="Proteomes" id="UP000800039">
    <property type="component" value="Unassembled WGS sequence"/>
</dbReference>
<dbReference type="AlphaFoldDB" id="A0A9P4L6J5"/>
<evidence type="ECO:0000313" key="1">
    <source>
        <dbReference type="EMBL" id="KAF1844011.1"/>
    </source>
</evidence>
<reference evidence="1" key="1">
    <citation type="submission" date="2020-01" db="EMBL/GenBank/DDBJ databases">
        <authorList>
            <consortium name="DOE Joint Genome Institute"/>
            <person name="Haridas S."/>
            <person name="Albert R."/>
            <person name="Binder M."/>
            <person name="Bloem J."/>
            <person name="Labutti K."/>
            <person name="Salamov A."/>
            <person name="Andreopoulos B."/>
            <person name="Baker S.E."/>
            <person name="Barry K."/>
            <person name="Bills G."/>
            <person name="Bluhm B.H."/>
            <person name="Cannon C."/>
            <person name="Castanera R."/>
            <person name="Culley D.E."/>
            <person name="Daum C."/>
            <person name="Ezra D."/>
            <person name="Gonzalez J.B."/>
            <person name="Henrissat B."/>
            <person name="Kuo A."/>
            <person name="Liang C."/>
            <person name="Lipzen A."/>
            <person name="Lutzoni F."/>
            <person name="Magnuson J."/>
            <person name="Mondo S."/>
            <person name="Nolan M."/>
            <person name="Ohm R."/>
            <person name="Pangilinan J."/>
            <person name="Park H.-J."/>
            <person name="Ramirez L."/>
            <person name="Alfaro M."/>
            <person name="Sun H."/>
            <person name="Tritt A."/>
            <person name="Yoshinaga Y."/>
            <person name="Zwiers L.-H."/>
            <person name="Turgeon B.G."/>
            <person name="Goodwin S.B."/>
            <person name="Spatafora J.W."/>
            <person name="Crous P.W."/>
            <person name="Grigoriev I.V."/>
        </authorList>
    </citation>
    <scope>NUCLEOTIDE SEQUENCE</scope>
    <source>
        <strain evidence="1">CBS 394.84</strain>
    </source>
</reference>
<dbReference type="EMBL" id="ML976617">
    <property type="protein sequence ID" value="KAF1844011.1"/>
    <property type="molecule type" value="Genomic_DNA"/>
</dbReference>
<organism evidence="1 2">
    <name type="scientific">Cucurbitaria berberidis CBS 394.84</name>
    <dbReference type="NCBI Taxonomy" id="1168544"/>
    <lineage>
        <taxon>Eukaryota</taxon>
        <taxon>Fungi</taxon>
        <taxon>Dikarya</taxon>
        <taxon>Ascomycota</taxon>
        <taxon>Pezizomycotina</taxon>
        <taxon>Dothideomycetes</taxon>
        <taxon>Pleosporomycetidae</taxon>
        <taxon>Pleosporales</taxon>
        <taxon>Pleosporineae</taxon>
        <taxon>Cucurbitariaceae</taxon>
        <taxon>Cucurbitaria</taxon>
    </lineage>
</organism>
<accession>A0A9P4L6J5</accession>
<dbReference type="GeneID" id="63851112"/>
<dbReference type="RefSeq" id="XP_040786574.1">
    <property type="nucleotide sequence ID" value="XM_040933861.1"/>
</dbReference>
<protein>
    <submittedName>
        <fullName evidence="1">Uncharacterized protein</fullName>
    </submittedName>
</protein>
<proteinExistence type="predicted"/>
<sequence length="57" mass="6227">MAARSQQPLCMITLHLQSRTDKSRSTLFIASAQSQAILSTLGTMQAIGSLHAYQHLI</sequence>
<name>A0A9P4L6J5_9PLEO</name>
<gene>
    <name evidence="1" type="ORF">K460DRAFT_368880</name>
</gene>
<keyword evidence="2" id="KW-1185">Reference proteome</keyword>
<comment type="caution">
    <text evidence="1">The sequence shown here is derived from an EMBL/GenBank/DDBJ whole genome shotgun (WGS) entry which is preliminary data.</text>
</comment>
<evidence type="ECO:0000313" key="2">
    <source>
        <dbReference type="Proteomes" id="UP000800039"/>
    </source>
</evidence>